<dbReference type="SUPFAM" id="SSF51161">
    <property type="entry name" value="Trimeric LpxA-like enzymes"/>
    <property type="match status" value="1"/>
</dbReference>
<evidence type="ECO:0000256" key="5">
    <source>
        <dbReference type="ARBA" id="ARBA00022737"/>
    </source>
</evidence>
<comment type="caution">
    <text evidence="9">The sequence shown here is derived from an EMBL/GenBank/DDBJ whole genome shotgun (WGS) entry which is preliminary data.</text>
</comment>
<evidence type="ECO:0000313" key="12">
    <source>
        <dbReference type="Proteomes" id="UP000093336"/>
    </source>
</evidence>
<gene>
    <name evidence="10" type="ORF">A8135_09175</name>
    <name evidence="9" type="ORF">Ljam_1320</name>
</gene>
<dbReference type="GO" id="GO:0046677">
    <property type="term" value="P:response to antibiotic"/>
    <property type="evidence" value="ECO:0007669"/>
    <property type="project" value="UniProtKB-KW"/>
</dbReference>
<keyword evidence="4 9" id="KW-0808">Transferase</keyword>
<dbReference type="GO" id="GO:0008811">
    <property type="term" value="F:chloramphenicol O-acetyltransferase activity"/>
    <property type="evidence" value="ECO:0007669"/>
    <property type="project" value="UniProtKB-EC"/>
</dbReference>
<comment type="similarity">
    <text evidence="1">Belongs to the transferase hexapeptide repeat family.</text>
</comment>
<dbReference type="EC" id="2.3.1.28" evidence="2"/>
<evidence type="ECO:0000313" key="10">
    <source>
        <dbReference type="EMBL" id="OCH98924.1"/>
    </source>
</evidence>
<comment type="catalytic activity">
    <reaction evidence="8">
        <text>chloramphenicol + acetyl-CoA = chloramphenicol 3-acetate + CoA</text>
        <dbReference type="Rhea" id="RHEA:18421"/>
        <dbReference type="ChEBI" id="CHEBI:16730"/>
        <dbReference type="ChEBI" id="CHEBI:17698"/>
        <dbReference type="ChEBI" id="CHEBI:57287"/>
        <dbReference type="ChEBI" id="CHEBI:57288"/>
        <dbReference type="EC" id="2.3.1.28"/>
    </reaction>
</comment>
<evidence type="ECO:0000256" key="2">
    <source>
        <dbReference type="ARBA" id="ARBA00013235"/>
    </source>
</evidence>
<dbReference type="InterPro" id="IPR050179">
    <property type="entry name" value="Trans_hexapeptide_repeat"/>
</dbReference>
<dbReference type="RefSeq" id="WP_058449337.1">
    <property type="nucleotide sequence ID" value="NZ_CAAAJF010000007.1"/>
</dbReference>
<dbReference type="Pfam" id="PF00132">
    <property type="entry name" value="Hexapep"/>
    <property type="match status" value="1"/>
</dbReference>
<proteinExistence type="inferred from homology"/>
<reference evidence="9 11" key="1">
    <citation type="submission" date="2015-11" db="EMBL/GenBank/DDBJ databases">
        <title>Genomic analysis of 38 Legionella species identifies large and diverse effector repertoires.</title>
        <authorList>
            <person name="Burstein D."/>
            <person name="Amaro F."/>
            <person name="Zusman T."/>
            <person name="Lifshitz Z."/>
            <person name="Cohen O."/>
            <person name="Gilbert J.A."/>
            <person name="Pupko T."/>
            <person name="Shuman H.A."/>
            <person name="Segal G."/>
        </authorList>
    </citation>
    <scope>NUCLEOTIDE SEQUENCE [LARGE SCALE GENOMIC DNA]</scope>
    <source>
        <strain evidence="9 11">JA-26-G1-E2</strain>
    </source>
</reference>
<reference evidence="10 12" key="2">
    <citation type="submission" date="2016-05" db="EMBL/GenBank/DDBJ databases">
        <authorList>
            <person name="Prochazka B."/>
            <person name="Indra A."/>
            <person name="Hasenberger P."/>
            <person name="Blaschitz M."/>
            <person name="Wagner L."/>
            <person name="Wewalka G."/>
            <person name="Sorschag S."/>
            <person name="Schmid D."/>
            <person name="Ruppitsch W."/>
        </authorList>
    </citation>
    <scope>NUCLEOTIDE SEQUENCE [LARGE SCALE GENOMIC DNA]</scope>
    <source>
        <strain evidence="10 12">974010_12</strain>
    </source>
</reference>
<evidence type="ECO:0000256" key="4">
    <source>
        <dbReference type="ARBA" id="ARBA00022679"/>
    </source>
</evidence>
<keyword evidence="12" id="KW-1185">Reference proteome</keyword>
<dbReference type="InterPro" id="IPR018357">
    <property type="entry name" value="Hexapep_transf_CS"/>
</dbReference>
<keyword evidence="6" id="KW-0046">Antibiotic resistance</keyword>
<dbReference type="Proteomes" id="UP000093336">
    <property type="component" value="Unassembled WGS sequence"/>
</dbReference>
<sequence>MNGFEKHWSRVEYLHEHVKNPNIHIKGTHSYYSNAWTGSFEETVVRYLYGDEYSLKHWEPQWEIDQLYIGDYVCIAAEVIIMLGGNHNHRMDWFCLYPFADNYVQSYQGKGNTIIKDGVWLGMRSVIMPGITIGEGAVIATNSVVTQDVEPYSIVAGSPAKIIKKRFADSVIERLLKLDIYSWNREKFNGLKQYICNNEIDVLEEQSAKYDSLSIPV</sequence>
<evidence type="ECO:0000256" key="8">
    <source>
        <dbReference type="ARBA" id="ARBA00047633"/>
    </source>
</evidence>
<dbReference type="EMBL" id="LYOZ01000003">
    <property type="protein sequence ID" value="OCH98924.1"/>
    <property type="molecule type" value="Genomic_DNA"/>
</dbReference>
<name>A0A0W0UGU4_9GAMM</name>
<evidence type="ECO:0000313" key="11">
    <source>
        <dbReference type="Proteomes" id="UP000054715"/>
    </source>
</evidence>
<dbReference type="PANTHER" id="PTHR43300">
    <property type="entry name" value="ACETYLTRANSFERASE"/>
    <property type="match status" value="1"/>
</dbReference>
<organism evidence="9 11">
    <name type="scientific">Legionella jamestowniensis</name>
    <dbReference type="NCBI Taxonomy" id="455"/>
    <lineage>
        <taxon>Bacteria</taxon>
        <taxon>Pseudomonadati</taxon>
        <taxon>Pseudomonadota</taxon>
        <taxon>Gammaproteobacteria</taxon>
        <taxon>Legionellales</taxon>
        <taxon>Legionellaceae</taxon>
        <taxon>Legionella</taxon>
    </lineage>
</organism>
<accession>A0A0W0UGU4</accession>
<evidence type="ECO:0000256" key="3">
    <source>
        <dbReference type="ARBA" id="ARBA00020291"/>
    </source>
</evidence>
<dbReference type="PANTHER" id="PTHR43300:SF12">
    <property type="entry name" value="CHLORAMPHENICOL ACETYLTRANSFERASE"/>
    <property type="match status" value="1"/>
</dbReference>
<evidence type="ECO:0000256" key="7">
    <source>
        <dbReference type="ARBA" id="ARBA00023315"/>
    </source>
</evidence>
<dbReference type="OrthoDB" id="9815592at2"/>
<dbReference type="InterPro" id="IPR001451">
    <property type="entry name" value="Hexapep"/>
</dbReference>
<dbReference type="EMBL" id="LNYG01000013">
    <property type="protein sequence ID" value="KTD07125.1"/>
    <property type="molecule type" value="Genomic_DNA"/>
</dbReference>
<evidence type="ECO:0000256" key="1">
    <source>
        <dbReference type="ARBA" id="ARBA00007274"/>
    </source>
</evidence>
<protein>
    <recommendedName>
        <fullName evidence="3">Chloramphenicol acetyltransferase</fullName>
        <ecNumber evidence="2">2.3.1.28</ecNumber>
    </recommendedName>
</protein>
<keyword evidence="7" id="KW-0012">Acyltransferase</keyword>
<keyword evidence="5" id="KW-0677">Repeat</keyword>
<dbReference type="PATRIC" id="fig|455.5.peg.1393"/>
<dbReference type="InterPro" id="IPR011004">
    <property type="entry name" value="Trimer_LpxA-like_sf"/>
</dbReference>
<evidence type="ECO:0000313" key="9">
    <source>
        <dbReference type="EMBL" id="KTD07125.1"/>
    </source>
</evidence>
<dbReference type="CDD" id="cd03349">
    <property type="entry name" value="LbH_XAT"/>
    <property type="match status" value="1"/>
</dbReference>
<dbReference type="Proteomes" id="UP000054715">
    <property type="component" value="Unassembled WGS sequence"/>
</dbReference>
<dbReference type="Gene3D" id="2.160.10.10">
    <property type="entry name" value="Hexapeptide repeat proteins"/>
    <property type="match status" value="1"/>
</dbReference>
<dbReference type="AlphaFoldDB" id="A0A0W0UGU4"/>
<dbReference type="STRING" id="455.Ljam_1320"/>
<dbReference type="PROSITE" id="PS00101">
    <property type="entry name" value="HEXAPEP_TRANSFERASES"/>
    <property type="match status" value="1"/>
</dbReference>
<evidence type="ECO:0000256" key="6">
    <source>
        <dbReference type="ARBA" id="ARBA00023251"/>
    </source>
</evidence>